<feature type="domain" description="Zinc finger DksA/TraR C4-type" evidence="4">
    <location>
        <begin position="169"/>
        <end position="198"/>
    </location>
</feature>
<evidence type="ECO:0000313" key="7">
    <source>
        <dbReference type="Proteomes" id="UP000032233"/>
    </source>
</evidence>
<comment type="caution">
    <text evidence="6">The sequence shown here is derived from an EMBL/GenBank/DDBJ whole genome shotgun (WGS) entry which is preliminary data.</text>
</comment>
<keyword evidence="3" id="KW-0862">Zinc</keyword>
<reference evidence="6 7" key="1">
    <citation type="submission" date="2013-11" db="EMBL/GenBank/DDBJ databases">
        <title>Metagenomic analysis of a methanogenic consortium involved in long chain n-alkane degradation.</title>
        <authorList>
            <person name="Davidova I.A."/>
            <person name="Callaghan A.V."/>
            <person name="Wawrik B."/>
            <person name="Pruitt S."/>
            <person name="Marks C."/>
            <person name="Duncan K.E."/>
            <person name="Suflita J.M."/>
        </authorList>
    </citation>
    <scope>NUCLEOTIDE SEQUENCE [LARGE SCALE GENOMIC DNA]</scope>
    <source>
        <strain evidence="6 7">SPR</strain>
    </source>
</reference>
<dbReference type="InterPro" id="IPR000962">
    <property type="entry name" value="Znf_DskA_TraR"/>
</dbReference>
<evidence type="ECO:0000256" key="1">
    <source>
        <dbReference type="ARBA" id="ARBA00022723"/>
    </source>
</evidence>
<dbReference type="PANTHER" id="PTHR39418">
    <property type="entry name" value="DEHYDROGENASE-RELATED"/>
    <property type="match status" value="1"/>
</dbReference>
<gene>
    <name evidence="6" type="ORF">X474_23285</name>
</gene>
<evidence type="ECO:0000256" key="3">
    <source>
        <dbReference type="ARBA" id="ARBA00022833"/>
    </source>
</evidence>
<dbReference type="InterPro" id="IPR053194">
    <property type="entry name" value="tRNA_methyltr_O"/>
</dbReference>
<dbReference type="InterPro" id="IPR026328">
    <property type="entry name" value="FmdE"/>
</dbReference>
<dbReference type="Gene3D" id="3.30.1330.130">
    <property type="match status" value="1"/>
</dbReference>
<organism evidence="6 7">
    <name type="scientific">Dethiosulfatarculus sandiegensis</name>
    <dbReference type="NCBI Taxonomy" id="1429043"/>
    <lineage>
        <taxon>Bacteria</taxon>
        <taxon>Pseudomonadati</taxon>
        <taxon>Thermodesulfobacteriota</taxon>
        <taxon>Desulfarculia</taxon>
        <taxon>Desulfarculales</taxon>
        <taxon>Desulfarculaceae</taxon>
        <taxon>Dethiosulfatarculus</taxon>
    </lineage>
</organism>
<dbReference type="OrthoDB" id="9804309at2"/>
<dbReference type="EMBL" id="AZAC01000048">
    <property type="protein sequence ID" value="KIX11657.1"/>
    <property type="molecule type" value="Genomic_DNA"/>
</dbReference>
<evidence type="ECO:0000259" key="5">
    <source>
        <dbReference type="Pfam" id="PF02663"/>
    </source>
</evidence>
<name>A0A0D2G9X2_9BACT</name>
<feature type="domain" description="Formylmethanofuran dehydrogenase subunit E" evidence="5">
    <location>
        <begin position="17"/>
        <end position="152"/>
    </location>
</feature>
<dbReference type="PIRSF" id="PIRSF006578">
    <property type="entry name" value="FwdE"/>
    <property type="match status" value="1"/>
</dbReference>
<dbReference type="STRING" id="1429043.X474_23285"/>
<keyword evidence="1" id="KW-0479">Metal-binding</keyword>
<sequence length="204" mass="22811">MSGCTISQDKIDQAISFHGHWCPGLAIGIRASELALRELGKDGDEDIVVVAENDTCAVDGIQYLTGCTMGKGNLLFKDLGKMAFSFYRRSDGKALRLFFTPPAEGSYEEEFYVLQKKSATEGLTQEEKQQMQAIKDRRSDKIMEADLEAIFTVTEPDNPEPRRARILQSVCCDKCGETMMETRSRRLGGKVLCIPCFDAMDSWQ</sequence>
<dbReference type="Pfam" id="PF02663">
    <property type="entry name" value="FmdE"/>
    <property type="match status" value="1"/>
</dbReference>
<evidence type="ECO:0000313" key="6">
    <source>
        <dbReference type="EMBL" id="KIX11657.1"/>
    </source>
</evidence>
<proteinExistence type="predicted"/>
<dbReference type="InParanoid" id="A0A0D2G9X2"/>
<dbReference type="SUPFAM" id="SSF143555">
    <property type="entry name" value="FwdE-like"/>
    <property type="match status" value="1"/>
</dbReference>
<keyword evidence="7" id="KW-1185">Reference proteome</keyword>
<accession>A0A0D2G9X2</accession>
<evidence type="ECO:0000259" key="4">
    <source>
        <dbReference type="Pfam" id="PF01258"/>
    </source>
</evidence>
<dbReference type="Pfam" id="PF01258">
    <property type="entry name" value="zf-dskA_traR"/>
    <property type="match status" value="1"/>
</dbReference>
<dbReference type="GO" id="GO:0008270">
    <property type="term" value="F:zinc ion binding"/>
    <property type="evidence" value="ECO:0007669"/>
    <property type="project" value="UniProtKB-KW"/>
</dbReference>
<dbReference type="Proteomes" id="UP000032233">
    <property type="component" value="Unassembled WGS sequence"/>
</dbReference>
<protein>
    <submittedName>
        <fullName evidence="6">tRNA CCA-pyrophosphorylase</fullName>
    </submittedName>
</protein>
<dbReference type="InterPro" id="IPR003814">
    <property type="entry name" value="FmdEsu_dom"/>
</dbReference>
<dbReference type="AlphaFoldDB" id="A0A0D2G9X2"/>
<keyword evidence="2" id="KW-0863">Zinc-finger</keyword>
<dbReference type="PANTHER" id="PTHR39418:SF1">
    <property type="entry name" value="DEHYDROGENASE"/>
    <property type="match status" value="1"/>
</dbReference>
<dbReference type="RefSeq" id="WP_044351773.1">
    <property type="nucleotide sequence ID" value="NZ_AZAC01000048.1"/>
</dbReference>
<evidence type="ECO:0000256" key="2">
    <source>
        <dbReference type="ARBA" id="ARBA00022771"/>
    </source>
</evidence>